<evidence type="ECO:0000256" key="17">
    <source>
        <dbReference type="ARBA" id="ARBA00023033"/>
    </source>
</evidence>
<keyword evidence="18" id="KW-0966">Cell projection</keyword>
<dbReference type="UniPathway" id="UPA00747">
    <property type="reaction ID" value="UER00733"/>
</dbReference>
<dbReference type="InterPro" id="IPR049321">
    <property type="entry name" value="TH_ACT"/>
</dbReference>
<dbReference type="GO" id="GO:0006585">
    <property type="term" value="P:dopamine biosynthetic process from tyrosine"/>
    <property type="evidence" value="ECO:0007669"/>
    <property type="project" value="TreeGrafter"/>
</dbReference>
<dbReference type="InterPro" id="IPR041903">
    <property type="entry name" value="Eu_TyrOH_cat"/>
</dbReference>
<dbReference type="GO" id="GO:0005506">
    <property type="term" value="F:iron ion binding"/>
    <property type="evidence" value="ECO:0007669"/>
    <property type="project" value="InterPro"/>
</dbReference>
<dbReference type="InterPro" id="IPR036951">
    <property type="entry name" value="ArAA_hydroxylase_sf"/>
</dbReference>
<evidence type="ECO:0000256" key="3">
    <source>
        <dbReference type="ARBA" id="ARBA00002296"/>
    </source>
</evidence>
<evidence type="ECO:0000256" key="14">
    <source>
        <dbReference type="ARBA" id="ARBA00022979"/>
    </source>
</evidence>
<feature type="binding site" evidence="20">
    <location>
        <position position="343"/>
    </location>
    <ligand>
        <name>Fe cation</name>
        <dbReference type="ChEBI" id="CHEBI:24875"/>
    </ligand>
</feature>
<keyword evidence="15" id="KW-0560">Oxidoreductase</keyword>
<comment type="subcellular location">
    <subcellularLocation>
        <location evidence="4">Cell projection</location>
        <location evidence="4">Axon</location>
    </subcellularLocation>
    <subcellularLocation>
        <location evidence="5">Cytoplasm</location>
        <location evidence="5">Perinuclear region</location>
    </subcellularLocation>
</comment>
<evidence type="ECO:0000259" key="23">
    <source>
        <dbReference type="PROSITE" id="PS51410"/>
    </source>
</evidence>
<dbReference type="Gene3D" id="3.30.70.260">
    <property type="match status" value="1"/>
</dbReference>
<dbReference type="FunFam" id="1.10.800.10:FF:000002">
    <property type="entry name" value="Tyrosine 3-monooxygenase"/>
    <property type="match status" value="1"/>
</dbReference>
<keyword evidence="17" id="KW-0503">Monooxygenase</keyword>
<sequence length="512" mass="58342">MPKKKSGKVTAIKPSPKSSFPSAFFPVIYVLFCFFRKFASIIPRPFSNIPLSGRKRSLIEDARRDRESGSPSPGPSRCGDSFVFEEEKSGKVTLNILFALKNEKNAGFFKAGKVFETFEAKLLHLESRPSRKSKKSGGDDLEFFMKCEVHCSDTDIFINSIKRVADDVRIVQEEKIPWFPKKISDLDKCNHLITKYDPDLDQDHPGFSDPEYRKRRGIISELAFKYKHGDPLPVVEYTPEEIDTWREVYRTLGGLYPTHACRQFLEALGQLESECLYGEDKIPQLGEVSAFLKERTGFQLRPVAGLLSARDFLASLAFRVFQCTQYIRHPSAPMHSPEPDCCHELLGHIPMLADKEFAQFSQEIGLASLGALDEDIEKLSTLYWFTVEFGLCKQNGTVKAYGAGLLSSYGELLYALSNEPQYKPFNPIETAVQPYQDQSYQPVYFVSESFEDTKHKLRQYSSTIQKPFSIRYDPYTCSMEVLDEPSKIQNALGQMRDDLKILHKALERLGQK</sequence>
<proteinExistence type="inferred from homology"/>
<reference evidence="24" key="2">
    <citation type="submission" date="2025-09" db="UniProtKB">
        <authorList>
            <consortium name="Ensembl"/>
        </authorList>
    </citation>
    <scope>IDENTIFICATION</scope>
</reference>
<evidence type="ECO:0000256" key="4">
    <source>
        <dbReference type="ARBA" id="ARBA00004489"/>
    </source>
</evidence>
<dbReference type="InterPro" id="IPR045865">
    <property type="entry name" value="ACT-like_dom_sf"/>
</dbReference>
<keyword evidence="13 20" id="KW-0479">Metal-binding</keyword>
<dbReference type="GO" id="GO:0030424">
    <property type="term" value="C:axon"/>
    <property type="evidence" value="ECO:0007669"/>
    <property type="project" value="UniProtKB-SubCell"/>
</dbReference>
<keyword evidence="12" id="KW-0127">Catecholamine biosynthesis</keyword>
<dbReference type="CDD" id="cd03345">
    <property type="entry name" value="eu_TyrOH"/>
    <property type="match status" value="1"/>
</dbReference>
<dbReference type="AlphaFoldDB" id="A0A671MAE9"/>
<name>A0A671MAE9_9TELE</name>
<dbReference type="InterPro" id="IPR019774">
    <property type="entry name" value="Aromatic-AA_hydroxylase_C"/>
</dbReference>
<dbReference type="PANTHER" id="PTHR11473:SF38">
    <property type="entry name" value="TYROSINE 3-MONOOXYGENASE"/>
    <property type="match status" value="1"/>
</dbReference>
<feature type="domain" description="Biopterin-dependent aromatic amino acid hydroxylase family profile" evidence="23">
    <location>
        <begin position="164"/>
        <end position="510"/>
    </location>
</feature>
<feature type="transmembrane region" description="Helical" evidence="22">
    <location>
        <begin position="20"/>
        <end position="39"/>
    </location>
</feature>
<dbReference type="SUPFAM" id="SSF55021">
    <property type="entry name" value="ACT-like"/>
    <property type="match status" value="1"/>
</dbReference>
<feature type="binding site" evidence="20">
    <location>
        <position position="388"/>
    </location>
    <ligand>
        <name>Fe cation</name>
        <dbReference type="ChEBI" id="CHEBI:24875"/>
    </ligand>
</feature>
<comment type="similarity">
    <text evidence="7">Belongs to the biopterin-dependent aromatic amino acid hydroxylase family.</text>
</comment>
<comment type="cofactor">
    <cofactor evidence="2 21">
        <name>Fe(2+)</name>
        <dbReference type="ChEBI" id="CHEBI:29033"/>
    </cofactor>
</comment>
<accession>A0A671MAE9</accession>
<dbReference type="PANTHER" id="PTHR11473">
    <property type="entry name" value="AROMATIC AMINO ACID HYDROXYLASE"/>
    <property type="match status" value="1"/>
</dbReference>
<keyword evidence="16 20" id="KW-0408">Iron</keyword>
<keyword evidence="10" id="KW-0963">Cytoplasm</keyword>
<evidence type="ECO:0000256" key="2">
    <source>
        <dbReference type="ARBA" id="ARBA00001954"/>
    </source>
</evidence>
<evidence type="ECO:0000256" key="16">
    <source>
        <dbReference type="ARBA" id="ARBA00023004"/>
    </source>
</evidence>
<evidence type="ECO:0000313" key="25">
    <source>
        <dbReference type="Proteomes" id="UP000472260"/>
    </source>
</evidence>
<gene>
    <name evidence="24" type="primary">th2</name>
</gene>
<dbReference type="Gene3D" id="1.10.800.10">
    <property type="entry name" value="Aromatic amino acid hydroxylase"/>
    <property type="match status" value="1"/>
</dbReference>
<dbReference type="NCBIfam" id="TIGR01269">
    <property type="entry name" value="Tyr_3_monoox"/>
    <property type="match status" value="1"/>
</dbReference>
<dbReference type="GO" id="GO:0004511">
    <property type="term" value="F:tyrosine 3-monooxygenase activity"/>
    <property type="evidence" value="ECO:0007669"/>
    <property type="project" value="UniProtKB-EC"/>
</dbReference>
<keyword evidence="22" id="KW-0812">Transmembrane</keyword>
<keyword evidence="22" id="KW-1133">Transmembrane helix</keyword>
<keyword evidence="25" id="KW-1185">Reference proteome</keyword>
<evidence type="ECO:0000256" key="22">
    <source>
        <dbReference type="SAM" id="Phobius"/>
    </source>
</evidence>
<evidence type="ECO:0000313" key="24">
    <source>
        <dbReference type="Ensembl" id="ENSSANP00000029332.1"/>
    </source>
</evidence>
<evidence type="ECO:0000256" key="20">
    <source>
        <dbReference type="PIRSR" id="PIRSR000336-1"/>
    </source>
</evidence>
<dbReference type="Pfam" id="PF21417">
    <property type="entry name" value="TH_ACT"/>
    <property type="match status" value="1"/>
</dbReference>
<evidence type="ECO:0000256" key="10">
    <source>
        <dbReference type="ARBA" id="ARBA00022490"/>
    </source>
</evidence>
<dbReference type="InterPro" id="IPR005962">
    <property type="entry name" value="Tyr_3_mOase"/>
</dbReference>
<evidence type="ECO:0000256" key="7">
    <source>
        <dbReference type="ARBA" id="ARBA00009712"/>
    </source>
</evidence>
<dbReference type="Ensembl" id="ENSSANT00000031215.1">
    <property type="protein sequence ID" value="ENSSANP00000029332.1"/>
    <property type="gene ID" value="ENSSANG00000014309.1"/>
</dbReference>
<protein>
    <recommendedName>
        <fullName evidence="9">Tyrosine 3-monooxygenase</fullName>
        <ecNumber evidence="8">1.14.16.2</ecNumber>
    </recommendedName>
    <alternativeName>
        <fullName evidence="19">Tyrosine 3-hydroxylase</fullName>
    </alternativeName>
</protein>
<evidence type="ECO:0000256" key="8">
    <source>
        <dbReference type="ARBA" id="ARBA00011993"/>
    </source>
</evidence>
<comment type="function">
    <text evidence="3">Plays an important role in the physiology of adrenergic neurons.</text>
</comment>
<dbReference type="Pfam" id="PF00351">
    <property type="entry name" value="Biopterin_H"/>
    <property type="match status" value="1"/>
</dbReference>
<dbReference type="PRINTS" id="PR00372">
    <property type="entry name" value="FYWHYDRXLASE"/>
</dbReference>
<reference evidence="24" key="1">
    <citation type="submission" date="2025-08" db="UniProtKB">
        <authorList>
            <consortium name="Ensembl"/>
        </authorList>
    </citation>
    <scope>IDENTIFICATION</scope>
</reference>
<evidence type="ECO:0000256" key="21">
    <source>
        <dbReference type="PIRSR" id="PIRSR601273-2"/>
    </source>
</evidence>
<dbReference type="InterPro" id="IPR036329">
    <property type="entry name" value="Aro-AA_hydroxylase_C_sf"/>
</dbReference>
<dbReference type="GO" id="GO:0048471">
    <property type="term" value="C:perinuclear region of cytoplasm"/>
    <property type="evidence" value="ECO:0007669"/>
    <property type="project" value="UniProtKB-SubCell"/>
</dbReference>
<dbReference type="GO" id="GO:0043204">
    <property type="term" value="C:perikaryon"/>
    <property type="evidence" value="ECO:0007669"/>
    <property type="project" value="TreeGrafter"/>
</dbReference>
<dbReference type="SUPFAM" id="SSF56534">
    <property type="entry name" value="Aromatic aminoacid monoxygenases, catalytic and oligomerization domains"/>
    <property type="match status" value="1"/>
</dbReference>
<evidence type="ECO:0000256" key="15">
    <source>
        <dbReference type="ARBA" id="ARBA00023002"/>
    </source>
</evidence>
<dbReference type="FunFam" id="3.30.70.260:FF:000024">
    <property type="entry name" value="Tyrosine 3-monooxygenase"/>
    <property type="match status" value="1"/>
</dbReference>
<comment type="pathway">
    <text evidence="6">Catecholamine biosynthesis; dopamine biosynthesis; dopamine from L-tyrosine: step 1/2.</text>
</comment>
<dbReference type="Proteomes" id="UP000472260">
    <property type="component" value="Unassembled WGS sequence"/>
</dbReference>
<evidence type="ECO:0000256" key="13">
    <source>
        <dbReference type="ARBA" id="ARBA00022723"/>
    </source>
</evidence>
<dbReference type="InterPro" id="IPR019773">
    <property type="entry name" value="Tyrosine_3-monooxygenase-like"/>
</dbReference>
<evidence type="ECO:0000256" key="1">
    <source>
        <dbReference type="ARBA" id="ARBA00000238"/>
    </source>
</evidence>
<evidence type="ECO:0000256" key="5">
    <source>
        <dbReference type="ARBA" id="ARBA00004556"/>
    </source>
</evidence>
<dbReference type="EC" id="1.14.16.2" evidence="8"/>
<organism evidence="24 25">
    <name type="scientific">Sinocyclocheilus anshuiensis</name>
    <dbReference type="NCBI Taxonomy" id="1608454"/>
    <lineage>
        <taxon>Eukaryota</taxon>
        <taxon>Metazoa</taxon>
        <taxon>Chordata</taxon>
        <taxon>Craniata</taxon>
        <taxon>Vertebrata</taxon>
        <taxon>Euteleostomi</taxon>
        <taxon>Actinopterygii</taxon>
        <taxon>Neopterygii</taxon>
        <taxon>Teleostei</taxon>
        <taxon>Ostariophysi</taxon>
        <taxon>Cypriniformes</taxon>
        <taxon>Cyprinidae</taxon>
        <taxon>Cyprininae</taxon>
        <taxon>Sinocyclocheilus</taxon>
    </lineage>
</organism>
<evidence type="ECO:0000256" key="19">
    <source>
        <dbReference type="ARBA" id="ARBA00032379"/>
    </source>
</evidence>
<evidence type="ECO:0000256" key="6">
    <source>
        <dbReference type="ARBA" id="ARBA00004700"/>
    </source>
</evidence>
<evidence type="ECO:0000256" key="12">
    <source>
        <dbReference type="ARBA" id="ARBA00022584"/>
    </source>
</evidence>
<keyword evidence="11" id="KW-0597">Phosphoprotein</keyword>
<dbReference type="CDD" id="cd04930">
    <property type="entry name" value="ACT_TH"/>
    <property type="match status" value="1"/>
</dbReference>
<feature type="binding site" evidence="20">
    <location>
        <position position="348"/>
    </location>
    <ligand>
        <name>Fe cation</name>
        <dbReference type="ChEBI" id="CHEBI:24875"/>
    </ligand>
</feature>
<evidence type="ECO:0000256" key="9">
    <source>
        <dbReference type="ARBA" id="ARBA00017181"/>
    </source>
</evidence>
<dbReference type="PROSITE" id="PS51410">
    <property type="entry name" value="BH4_AAA_HYDROXYL_2"/>
    <property type="match status" value="1"/>
</dbReference>
<dbReference type="InterPro" id="IPR018301">
    <property type="entry name" value="ArAA_hydroxylase_Fe/CU_BS"/>
</dbReference>
<keyword evidence="22" id="KW-0472">Membrane</keyword>
<evidence type="ECO:0000256" key="18">
    <source>
        <dbReference type="ARBA" id="ARBA00023273"/>
    </source>
</evidence>
<evidence type="ECO:0000256" key="11">
    <source>
        <dbReference type="ARBA" id="ARBA00022553"/>
    </source>
</evidence>
<dbReference type="InterPro" id="IPR001273">
    <property type="entry name" value="ArAA_hydroxylase"/>
</dbReference>
<dbReference type="PIRSF" id="PIRSF000336">
    <property type="entry name" value="TH"/>
    <property type="match status" value="1"/>
</dbReference>
<dbReference type="PROSITE" id="PS00367">
    <property type="entry name" value="BH4_AAA_HYDROXYL_1"/>
    <property type="match status" value="1"/>
</dbReference>
<comment type="catalytic activity">
    <reaction evidence="1">
        <text>(6R)-L-erythro-5,6,7,8-tetrahydrobiopterin + L-tyrosine + O2 = (4aS,6R)-4a-hydroxy-L-erythro-5,6,7,8-tetrahydrobiopterin + L-dopa</text>
        <dbReference type="Rhea" id="RHEA:18201"/>
        <dbReference type="ChEBI" id="CHEBI:15379"/>
        <dbReference type="ChEBI" id="CHEBI:15642"/>
        <dbReference type="ChEBI" id="CHEBI:57504"/>
        <dbReference type="ChEBI" id="CHEBI:58315"/>
        <dbReference type="ChEBI" id="CHEBI:59560"/>
        <dbReference type="EC" id="1.14.16.2"/>
    </reaction>
</comment>
<keyword evidence="14" id="KW-0530">Neurotransmitter biosynthesis</keyword>